<dbReference type="CDD" id="cd06578">
    <property type="entry name" value="HemD"/>
    <property type="match status" value="1"/>
</dbReference>
<comment type="function">
    <text evidence="6 9">Catalyzes cyclization of the linear tetrapyrrole, hydroxymethylbilane, to the macrocyclic uroporphyrinogen III.</text>
</comment>
<evidence type="ECO:0000259" key="10">
    <source>
        <dbReference type="Pfam" id="PF02602"/>
    </source>
</evidence>
<evidence type="ECO:0000256" key="2">
    <source>
        <dbReference type="ARBA" id="ARBA00008133"/>
    </source>
</evidence>
<dbReference type="EMBL" id="LR828257">
    <property type="protein sequence ID" value="CAD0303867.1"/>
    <property type="molecule type" value="Genomic_DNA"/>
</dbReference>
<evidence type="ECO:0000313" key="12">
    <source>
        <dbReference type="Proteomes" id="UP000515406"/>
    </source>
</evidence>
<feature type="domain" description="Tetrapyrrole biosynthesis uroporphyrinogen III synthase" evidence="10">
    <location>
        <begin position="62"/>
        <end position="281"/>
    </location>
</feature>
<dbReference type="GO" id="GO:0006780">
    <property type="term" value="P:uroporphyrinogen III biosynthetic process"/>
    <property type="evidence" value="ECO:0007669"/>
    <property type="project" value="UniProtKB-UniRule"/>
</dbReference>
<evidence type="ECO:0000256" key="5">
    <source>
        <dbReference type="ARBA" id="ARBA00023244"/>
    </source>
</evidence>
<sequence>MQTLLRLTACRSDEIATGDIGAVPSCPDAATFSHNREMTRPTSSTDAWTLISLRPSGEHAPLRRAAARHGGRLLALSPWRLQTNDTAQARAALEQALQAPIAVFTSPAAVHAAQRLSPLRRPAQAQWVSVGEGTARALQAYGIDAVVRPARMDSEGLLALPLFEPPLQTVALITAPGGRGMLAPALEQRGARVLRADVYQRVALRLRASAVHALASALPRSVLALSSAEALSLVLEQLPAALVDAWRLHPVVASSERMRASAHAAGFTHVVRAAGPLPEQLAAAAAAIVTPSRPC</sequence>
<dbReference type="EMBL" id="LR828257">
    <property type="protein sequence ID" value="CAD0303861.1"/>
    <property type="molecule type" value="Genomic_DNA"/>
</dbReference>
<evidence type="ECO:0000313" key="11">
    <source>
        <dbReference type="EMBL" id="CAD0303861.1"/>
    </source>
</evidence>
<gene>
    <name evidence="11" type="ORF">CFBP498_04970</name>
</gene>
<dbReference type="AlphaFoldDB" id="A0A6V7BPF0"/>
<dbReference type="UniPathway" id="UPA00251">
    <property type="reaction ID" value="UER00320"/>
</dbReference>
<reference evidence="11 12" key="1">
    <citation type="submission" date="2020-07" db="EMBL/GenBank/DDBJ databases">
        <authorList>
            <person name="Pothier F. J."/>
        </authorList>
    </citation>
    <scope>NUCLEOTIDE SEQUENCE [LARGE SCALE GENOMIC DNA]</scope>
    <source>
        <strain evidence="11 12">CFBP 498</strain>
    </source>
</reference>
<name>A0A6V7BPF0_9XANT</name>
<dbReference type="NCBIfam" id="NF006454">
    <property type="entry name" value="PRK08811.1"/>
    <property type="match status" value="1"/>
</dbReference>
<evidence type="ECO:0000256" key="7">
    <source>
        <dbReference type="ARBA" id="ARBA00040167"/>
    </source>
</evidence>
<comment type="similarity">
    <text evidence="2 9">Belongs to the uroporphyrinogen-III synthase family.</text>
</comment>
<evidence type="ECO:0000256" key="6">
    <source>
        <dbReference type="ARBA" id="ARBA00037589"/>
    </source>
</evidence>
<dbReference type="PANTHER" id="PTHR38042:SF1">
    <property type="entry name" value="UROPORPHYRINOGEN-III SYNTHASE, CHLOROPLASTIC"/>
    <property type="match status" value="1"/>
</dbReference>
<dbReference type="GO" id="GO:0006782">
    <property type="term" value="P:protoporphyrinogen IX biosynthetic process"/>
    <property type="evidence" value="ECO:0007669"/>
    <property type="project" value="UniProtKB-UniRule"/>
</dbReference>
<proteinExistence type="inferred from homology"/>
<dbReference type="Proteomes" id="UP000515406">
    <property type="component" value="Chromosome"/>
</dbReference>
<keyword evidence="4 9" id="KW-0456">Lyase</keyword>
<accession>A0A6V7BPF0</accession>
<comment type="catalytic activity">
    <reaction evidence="8 9">
        <text>hydroxymethylbilane = uroporphyrinogen III + H2O</text>
        <dbReference type="Rhea" id="RHEA:18965"/>
        <dbReference type="ChEBI" id="CHEBI:15377"/>
        <dbReference type="ChEBI" id="CHEBI:57308"/>
        <dbReference type="ChEBI" id="CHEBI:57845"/>
        <dbReference type="EC" id="4.2.1.75"/>
    </reaction>
</comment>
<keyword evidence="5 9" id="KW-0627">Porphyrin biosynthesis</keyword>
<dbReference type="PANTHER" id="PTHR38042">
    <property type="entry name" value="UROPORPHYRINOGEN-III SYNTHASE, CHLOROPLASTIC"/>
    <property type="match status" value="1"/>
</dbReference>
<evidence type="ECO:0000256" key="9">
    <source>
        <dbReference type="RuleBase" id="RU366031"/>
    </source>
</evidence>
<evidence type="ECO:0000256" key="1">
    <source>
        <dbReference type="ARBA" id="ARBA00004772"/>
    </source>
</evidence>
<keyword evidence="12" id="KW-1185">Reference proteome</keyword>
<evidence type="ECO:0000256" key="4">
    <source>
        <dbReference type="ARBA" id="ARBA00023239"/>
    </source>
</evidence>
<dbReference type="InterPro" id="IPR039793">
    <property type="entry name" value="UROS/Hem4"/>
</dbReference>
<dbReference type="Pfam" id="PF02602">
    <property type="entry name" value="HEM4"/>
    <property type="match status" value="1"/>
</dbReference>
<comment type="pathway">
    <text evidence="1 9">Porphyrin-containing compound metabolism; protoporphyrin-IX biosynthesis; coproporphyrinogen-III from 5-aminolevulinate: step 3/4.</text>
</comment>
<evidence type="ECO:0000256" key="8">
    <source>
        <dbReference type="ARBA" id="ARBA00048617"/>
    </source>
</evidence>
<dbReference type="SUPFAM" id="SSF69618">
    <property type="entry name" value="HemD-like"/>
    <property type="match status" value="1"/>
</dbReference>
<dbReference type="InterPro" id="IPR003754">
    <property type="entry name" value="4pyrrol_synth_uPrphyn_synth"/>
</dbReference>
<dbReference type="InterPro" id="IPR036108">
    <property type="entry name" value="4pyrrol_syn_uPrphyn_synt_sf"/>
</dbReference>
<organism evidence="11 12">
    <name type="scientific">Xanthomonas hortorum pv. vitians</name>
    <dbReference type="NCBI Taxonomy" id="83224"/>
    <lineage>
        <taxon>Bacteria</taxon>
        <taxon>Pseudomonadati</taxon>
        <taxon>Pseudomonadota</taxon>
        <taxon>Gammaproteobacteria</taxon>
        <taxon>Lysobacterales</taxon>
        <taxon>Lysobacteraceae</taxon>
        <taxon>Xanthomonas</taxon>
    </lineage>
</organism>
<dbReference type="EC" id="4.2.1.75" evidence="3 9"/>
<dbReference type="GO" id="GO:0004852">
    <property type="term" value="F:uroporphyrinogen-III synthase activity"/>
    <property type="evidence" value="ECO:0007669"/>
    <property type="project" value="UniProtKB-UniRule"/>
</dbReference>
<evidence type="ECO:0000256" key="3">
    <source>
        <dbReference type="ARBA" id="ARBA00013109"/>
    </source>
</evidence>
<dbReference type="Gene3D" id="3.40.50.10090">
    <property type="match status" value="2"/>
</dbReference>
<protein>
    <recommendedName>
        <fullName evidence="7 9">Uroporphyrinogen-III synthase</fullName>
        <ecNumber evidence="3 9">4.2.1.75</ecNumber>
    </recommendedName>
</protein>